<dbReference type="Proteomes" id="UP000192266">
    <property type="component" value="Unassembled WGS sequence"/>
</dbReference>
<dbReference type="InterPro" id="IPR025366">
    <property type="entry name" value="DUF4270"/>
</dbReference>
<sequence length="493" mass="53882">MNWPASAFRFTATLCFSAAFLLTTSCDDPNDIRVELPGTAPITTDYEEFKAPVATILQDSLETLKADNFLVGRLRDAALGTTTARSFLNLQVNMPADSLPAKFSGTVLDSTVMVMSFDQVYGSATQAVRFDVSALQQKLDDRSSYNATTSVPVAQVIGTNLAGSLNRTRRERQRIASTVTTDTATAIVTVQDRTVRLALSRPGQTPGLLGGVFSGLQNETFTQTQLDALWKGVAVAPTNNFSGTMVGFNRANNLRVVFYYHDATTPRRWRSYSVYFGSPPRGASEAATSINLNAPRYFTQITTDLSAAGPFARLTNGQAAVTSSETGGITYVQEGVGFGTRLDIPAGLKALKDRKDIAINRAELIVPVKPFANALFPLPRRLYLYEANANNQVLQGLTNNFRTDRVVFGDSIGGQGQRVEAQARFYDLGSNNKYYSVLITNYVQNYIYTQPDATRPAALILSPTVRTLPTLTLNRAVLDADNITLRVYYSKLR</sequence>
<dbReference type="STRING" id="645990.SAMN00120144_3949"/>
<evidence type="ECO:0000313" key="3">
    <source>
        <dbReference type="Proteomes" id="UP000192266"/>
    </source>
</evidence>
<dbReference type="Pfam" id="PF14092">
    <property type="entry name" value="DUF4270"/>
    <property type="match status" value="1"/>
</dbReference>
<evidence type="ECO:0000256" key="1">
    <source>
        <dbReference type="SAM" id="SignalP"/>
    </source>
</evidence>
<gene>
    <name evidence="2" type="ORF">SAMN00120144_3949</name>
</gene>
<accession>A0A1W1UMD8</accession>
<feature type="signal peptide" evidence="1">
    <location>
        <begin position="1"/>
        <end position="21"/>
    </location>
</feature>
<dbReference type="EMBL" id="FWWW01000035">
    <property type="protein sequence ID" value="SMB82266.1"/>
    <property type="molecule type" value="Genomic_DNA"/>
</dbReference>
<dbReference type="RefSeq" id="WP_084443443.1">
    <property type="nucleotide sequence ID" value="NZ_FWWW01000035.1"/>
</dbReference>
<keyword evidence="3" id="KW-1185">Reference proteome</keyword>
<organism evidence="2 3">
    <name type="scientific">Hymenobacter roseosalivarius DSM 11622</name>
    <dbReference type="NCBI Taxonomy" id="645990"/>
    <lineage>
        <taxon>Bacteria</taxon>
        <taxon>Pseudomonadati</taxon>
        <taxon>Bacteroidota</taxon>
        <taxon>Cytophagia</taxon>
        <taxon>Cytophagales</taxon>
        <taxon>Hymenobacteraceae</taxon>
        <taxon>Hymenobacter</taxon>
    </lineage>
</organism>
<evidence type="ECO:0008006" key="4">
    <source>
        <dbReference type="Google" id="ProtNLM"/>
    </source>
</evidence>
<reference evidence="2 3" key="1">
    <citation type="submission" date="2017-04" db="EMBL/GenBank/DDBJ databases">
        <authorList>
            <person name="Afonso C.L."/>
            <person name="Miller P.J."/>
            <person name="Scott M.A."/>
            <person name="Spackman E."/>
            <person name="Goraichik I."/>
            <person name="Dimitrov K.M."/>
            <person name="Suarez D.L."/>
            <person name="Swayne D.E."/>
        </authorList>
    </citation>
    <scope>NUCLEOTIDE SEQUENCE [LARGE SCALE GENOMIC DNA]</scope>
    <source>
        <strain evidence="2 3">DSM 11622</strain>
    </source>
</reference>
<evidence type="ECO:0000313" key="2">
    <source>
        <dbReference type="EMBL" id="SMB82266.1"/>
    </source>
</evidence>
<dbReference type="AlphaFoldDB" id="A0A1W1UMD8"/>
<dbReference type="OrthoDB" id="1092930at2"/>
<proteinExistence type="predicted"/>
<feature type="chain" id="PRO_5012144936" description="DUF4270 domain-containing protein" evidence="1">
    <location>
        <begin position="22"/>
        <end position="493"/>
    </location>
</feature>
<name>A0A1W1UMD8_9BACT</name>
<protein>
    <recommendedName>
        <fullName evidence="4">DUF4270 domain-containing protein</fullName>
    </recommendedName>
</protein>
<keyword evidence="1" id="KW-0732">Signal</keyword>